<evidence type="ECO:0000313" key="6">
    <source>
        <dbReference type="Proteomes" id="UP000316541"/>
    </source>
</evidence>
<gene>
    <name evidence="5" type="ORF">FLX08_22210</name>
</gene>
<dbReference type="PRINTS" id="PR00507">
    <property type="entry name" value="N12N6MTFRASE"/>
</dbReference>
<organism evidence="5 6">
    <name type="scientific">Microbispora hainanensis</name>
    <dbReference type="NCBI Taxonomy" id="568844"/>
    <lineage>
        <taxon>Bacteria</taxon>
        <taxon>Bacillati</taxon>
        <taxon>Actinomycetota</taxon>
        <taxon>Actinomycetes</taxon>
        <taxon>Streptosporangiales</taxon>
        <taxon>Streptosporangiaceae</taxon>
        <taxon>Microbispora</taxon>
    </lineage>
</organism>
<evidence type="ECO:0000256" key="1">
    <source>
        <dbReference type="ARBA" id="ARBA00022747"/>
    </source>
</evidence>
<evidence type="ECO:0000313" key="5">
    <source>
        <dbReference type="EMBL" id="TQS18886.1"/>
    </source>
</evidence>
<dbReference type="SUPFAM" id="SSF116734">
    <property type="entry name" value="DNA methylase specificity domain"/>
    <property type="match status" value="1"/>
</dbReference>
<sequence length="621" mass="67605">MRRPMMAGDGATVTAADIARMVGVGRAAVSNWRKRYEDFPAPVGGTATSPTFSLKAVEEWLLHQGKVEEVPLRERAWQQIRNAADDLHLGAVVAEATELLLGQGKRRLVAAPAWRLLQELAEEQGSAEAARFLLDRYADVHSRRLFETPPEIAEFMARLAGPDVRSVLDPACGLGTLLTTIRHVDHAYGQEADDTVARLARTRLALAQIEGSVGTGDSLRGDSWPDLVVDAVLCHPPFNERNWGYDDLASDPRWAYGLPPKAESELAWVQHALAHLRPGGIAVMLMPAVAANRRSGRRIRSNLLRQGTLQAVIGLPSRMGVGTGLPLHLWVLRKPADGDPVPSHVLMAEAEPETFDEIADRWREFRSAPGQRAEQAGPVCAVPIIELMDENVDLTPGRHVSAEDQAPAQQFPAVREQLLKRLERLTTMVPEAVPAPAKTMPSVDLAEMERAGAIKVFSSGRFDISGSGDPVITDQDLFSGTTPQSRTQPDDRIITEPGDVVVAARAGEFAVRVVTEKGIVLGPRLTLLRPDPQRIDAYFLAGFLKATSAGPGGGSQSSISRFDARRVLVPRMPIEEQRRYGEAFRKVFEFEDELRNLDNAGRATAAAIVKGFGTGELTPPA</sequence>
<evidence type="ECO:0000259" key="4">
    <source>
        <dbReference type="Pfam" id="PF02384"/>
    </source>
</evidence>
<dbReference type="PANTHER" id="PTHR42998">
    <property type="entry name" value="TYPE I RESTRICTION ENZYME HINDVIIP M PROTEIN-RELATED"/>
    <property type="match status" value="1"/>
</dbReference>
<keyword evidence="5" id="KW-0808">Transferase</keyword>
<dbReference type="Pfam" id="PF02384">
    <property type="entry name" value="N6_Mtase"/>
    <property type="match status" value="1"/>
</dbReference>
<evidence type="ECO:0000256" key="2">
    <source>
        <dbReference type="ARBA" id="ARBA00023125"/>
    </source>
</evidence>
<keyword evidence="1" id="KW-0680">Restriction system</keyword>
<dbReference type="GO" id="GO:0008170">
    <property type="term" value="F:N-methyltransferase activity"/>
    <property type="evidence" value="ECO:0007669"/>
    <property type="project" value="InterPro"/>
</dbReference>
<dbReference type="GO" id="GO:0009307">
    <property type="term" value="P:DNA restriction-modification system"/>
    <property type="evidence" value="ECO:0007669"/>
    <property type="project" value="UniProtKB-KW"/>
</dbReference>
<protein>
    <submittedName>
        <fullName evidence="5">N-6 DNA methylase</fullName>
    </submittedName>
</protein>
<dbReference type="InterPro" id="IPR052916">
    <property type="entry name" value="Type-I_RE_MTase_Subunit"/>
</dbReference>
<proteinExistence type="predicted"/>
<dbReference type="PANTHER" id="PTHR42998:SF1">
    <property type="entry name" value="TYPE I RESTRICTION ENZYME HINDI METHYLASE SUBUNIT"/>
    <property type="match status" value="1"/>
</dbReference>
<dbReference type="Proteomes" id="UP000316541">
    <property type="component" value="Unassembled WGS sequence"/>
</dbReference>
<dbReference type="EMBL" id="VIRM01000028">
    <property type="protein sequence ID" value="TQS18886.1"/>
    <property type="molecule type" value="Genomic_DNA"/>
</dbReference>
<dbReference type="GO" id="GO:0032259">
    <property type="term" value="P:methylation"/>
    <property type="evidence" value="ECO:0007669"/>
    <property type="project" value="UniProtKB-KW"/>
</dbReference>
<dbReference type="InterPro" id="IPR044946">
    <property type="entry name" value="Restrct_endonuc_typeI_TRD_sf"/>
</dbReference>
<feature type="compositionally biased region" description="Polar residues" evidence="3">
    <location>
        <begin position="476"/>
        <end position="487"/>
    </location>
</feature>
<keyword evidence="2" id="KW-0238">DNA-binding</keyword>
<evidence type="ECO:0000256" key="3">
    <source>
        <dbReference type="SAM" id="MobiDB-lite"/>
    </source>
</evidence>
<comment type="caution">
    <text evidence="5">The sequence shown here is derived from an EMBL/GenBank/DDBJ whole genome shotgun (WGS) entry which is preliminary data.</text>
</comment>
<dbReference type="Gene3D" id="3.40.50.150">
    <property type="entry name" value="Vaccinia Virus protein VP39"/>
    <property type="match status" value="1"/>
</dbReference>
<dbReference type="GO" id="GO:0003677">
    <property type="term" value="F:DNA binding"/>
    <property type="evidence" value="ECO:0007669"/>
    <property type="project" value="UniProtKB-KW"/>
</dbReference>
<feature type="region of interest" description="Disordered" evidence="3">
    <location>
        <begin position="473"/>
        <end position="492"/>
    </location>
</feature>
<dbReference type="InterPro" id="IPR003356">
    <property type="entry name" value="DNA_methylase_A-5"/>
</dbReference>
<keyword evidence="5" id="KW-0489">Methyltransferase</keyword>
<reference evidence="5 6" key="1">
    <citation type="submission" date="2019-07" db="EMBL/GenBank/DDBJ databases">
        <title>Microbispora hainanensis DSM 45428.</title>
        <authorList>
            <person name="Thawai C."/>
        </authorList>
    </citation>
    <scope>NUCLEOTIDE SEQUENCE [LARGE SCALE GENOMIC DNA]</scope>
    <source>
        <strain evidence="5 6">DSM 45428</strain>
    </source>
</reference>
<feature type="domain" description="DNA methylase adenine-specific" evidence="4">
    <location>
        <begin position="132"/>
        <end position="356"/>
    </location>
</feature>
<dbReference type="SUPFAM" id="SSF53335">
    <property type="entry name" value="S-adenosyl-L-methionine-dependent methyltransferases"/>
    <property type="match status" value="1"/>
</dbReference>
<name>A0A544YQ53_9ACTN</name>
<dbReference type="AlphaFoldDB" id="A0A544YQ53"/>
<dbReference type="Gene3D" id="3.90.220.20">
    <property type="entry name" value="DNA methylase specificity domains"/>
    <property type="match status" value="1"/>
</dbReference>
<dbReference type="InterPro" id="IPR029063">
    <property type="entry name" value="SAM-dependent_MTases_sf"/>
</dbReference>
<accession>A0A544YQ53</accession>
<dbReference type="CDD" id="cd02440">
    <property type="entry name" value="AdoMet_MTases"/>
    <property type="match status" value="1"/>
</dbReference>